<dbReference type="PANTHER" id="PTHR11695">
    <property type="entry name" value="ALCOHOL DEHYDROGENASE RELATED"/>
    <property type="match status" value="1"/>
</dbReference>
<dbReference type="InterPro" id="IPR020843">
    <property type="entry name" value="ER"/>
</dbReference>
<dbReference type="InterPro" id="IPR013154">
    <property type="entry name" value="ADH-like_N"/>
</dbReference>
<reference evidence="4" key="3">
    <citation type="submission" date="2025-04" db="UniProtKB">
        <authorList>
            <consortium name="RefSeq"/>
        </authorList>
    </citation>
    <scope>IDENTIFICATION</scope>
    <source>
        <strain evidence="4">CBS 781.70</strain>
    </source>
</reference>
<dbReference type="OrthoDB" id="201656at2759"/>
<dbReference type="SUPFAM" id="SSF50129">
    <property type="entry name" value="GroES-like"/>
    <property type="match status" value="1"/>
</dbReference>
<protein>
    <submittedName>
        <fullName evidence="2 4">NAD(P)-binding protein</fullName>
    </submittedName>
</protein>
<feature type="domain" description="Enoyl reductase (ER)" evidence="1">
    <location>
        <begin position="14"/>
        <end position="350"/>
    </location>
</feature>
<evidence type="ECO:0000259" key="1">
    <source>
        <dbReference type="SMART" id="SM00829"/>
    </source>
</evidence>
<accession>A0A6G1FUB1</accession>
<dbReference type="Gene3D" id="3.90.180.10">
    <property type="entry name" value="Medium-chain alcohol dehydrogenases, catalytic domain"/>
    <property type="match status" value="1"/>
</dbReference>
<dbReference type="SMART" id="SM00829">
    <property type="entry name" value="PKS_ER"/>
    <property type="match status" value="1"/>
</dbReference>
<dbReference type="GO" id="GO:0016491">
    <property type="term" value="F:oxidoreductase activity"/>
    <property type="evidence" value="ECO:0007669"/>
    <property type="project" value="InterPro"/>
</dbReference>
<sequence length="354" mass="37844">MSSTIRAWTFTHGGYPSSISLATLPSPTSPPNPTTIHIRPHAIALNPVDIQLINLPFWSMPLLTRVFPALPAPKGIAADLAGTVVAAGNNSGFAVGDSVFGIAFTPTTGTAQELVEVDVGEGGKGTASAVILKKPEEWSWEQGAGLPLVWLTARKCVKEVEGWVGKKSGKGKSDEGRVVVLGGSSATGMYAVWLARKRGWSVLATCSGRNAEFVRGMGAEVVVDYTVEKVPEEVRRWGPDAVIDCVGGTECVGIANRYVTIVGDKTSRLTMGGAALYLTSPTMYLRWALGKAGLGSSYDCVNLEFNKEFLEEALTLPKDKIAIDSVWEFEQLMEAFERLNTGRARGKVIVKVAE</sequence>
<evidence type="ECO:0000313" key="4">
    <source>
        <dbReference type="RefSeq" id="XP_033530927.1"/>
    </source>
</evidence>
<organism evidence="2">
    <name type="scientific">Eremomyces bilateralis CBS 781.70</name>
    <dbReference type="NCBI Taxonomy" id="1392243"/>
    <lineage>
        <taxon>Eukaryota</taxon>
        <taxon>Fungi</taxon>
        <taxon>Dikarya</taxon>
        <taxon>Ascomycota</taxon>
        <taxon>Pezizomycotina</taxon>
        <taxon>Dothideomycetes</taxon>
        <taxon>Dothideomycetes incertae sedis</taxon>
        <taxon>Eremomycetales</taxon>
        <taxon>Eremomycetaceae</taxon>
        <taxon>Eremomyces</taxon>
    </lineage>
</organism>
<dbReference type="PANTHER" id="PTHR11695:SF647">
    <property type="entry name" value="ENOYL REDUCTASE (ER) DOMAIN-CONTAINING PROTEIN"/>
    <property type="match status" value="1"/>
</dbReference>
<dbReference type="EMBL" id="ML975174">
    <property type="protein sequence ID" value="KAF1809296.1"/>
    <property type="molecule type" value="Genomic_DNA"/>
</dbReference>
<dbReference type="CDD" id="cd08267">
    <property type="entry name" value="MDR1"/>
    <property type="match status" value="1"/>
</dbReference>
<dbReference type="SUPFAM" id="SSF51735">
    <property type="entry name" value="NAD(P)-binding Rossmann-fold domains"/>
    <property type="match status" value="1"/>
</dbReference>
<dbReference type="Pfam" id="PF08240">
    <property type="entry name" value="ADH_N"/>
    <property type="match status" value="1"/>
</dbReference>
<reference evidence="2 4" key="1">
    <citation type="submission" date="2020-01" db="EMBL/GenBank/DDBJ databases">
        <authorList>
            <consortium name="DOE Joint Genome Institute"/>
            <person name="Haridas S."/>
            <person name="Albert R."/>
            <person name="Binder M."/>
            <person name="Bloem J."/>
            <person name="Labutti K."/>
            <person name="Salamov A."/>
            <person name="Andreopoulos B."/>
            <person name="Baker S.E."/>
            <person name="Barry K."/>
            <person name="Bills G."/>
            <person name="Bluhm B.H."/>
            <person name="Cannon C."/>
            <person name="Castanera R."/>
            <person name="Culley D.E."/>
            <person name="Daum C."/>
            <person name="Ezra D."/>
            <person name="Gonzalez J.B."/>
            <person name="Henrissat B."/>
            <person name="Kuo A."/>
            <person name="Liang C."/>
            <person name="Lipzen A."/>
            <person name="Lutzoni F."/>
            <person name="Magnuson J."/>
            <person name="Mondo S."/>
            <person name="Nolan M."/>
            <person name="Ohm R."/>
            <person name="Pangilinan J."/>
            <person name="Park H.-J."/>
            <person name="Ramirez L."/>
            <person name="Alfaro M."/>
            <person name="Sun H."/>
            <person name="Tritt A."/>
            <person name="Yoshinaga Y."/>
            <person name="Zwiers L.-H."/>
            <person name="Turgeon B.G."/>
            <person name="Goodwin S.B."/>
            <person name="Spatafora J.W."/>
            <person name="Crous P.W."/>
            <person name="Grigoriev I.V."/>
        </authorList>
    </citation>
    <scope>NUCLEOTIDE SEQUENCE</scope>
    <source>
        <strain evidence="2 4">CBS 781.70</strain>
    </source>
</reference>
<dbReference type="InterPro" id="IPR011032">
    <property type="entry name" value="GroES-like_sf"/>
</dbReference>
<gene>
    <name evidence="2 4" type="ORF">P152DRAFT_468521</name>
</gene>
<dbReference type="InterPro" id="IPR050700">
    <property type="entry name" value="YIM1/Zinc_Alcohol_DH_Fams"/>
</dbReference>
<evidence type="ECO:0000313" key="3">
    <source>
        <dbReference type="Proteomes" id="UP000504638"/>
    </source>
</evidence>
<proteinExistence type="predicted"/>
<dbReference type="GeneID" id="54421397"/>
<dbReference type="GO" id="GO:0005739">
    <property type="term" value="C:mitochondrion"/>
    <property type="evidence" value="ECO:0007669"/>
    <property type="project" value="TreeGrafter"/>
</dbReference>
<name>A0A6G1FUB1_9PEZI</name>
<keyword evidence="3" id="KW-1185">Reference proteome</keyword>
<dbReference type="Pfam" id="PF13602">
    <property type="entry name" value="ADH_zinc_N_2"/>
    <property type="match status" value="1"/>
</dbReference>
<evidence type="ECO:0000313" key="2">
    <source>
        <dbReference type="EMBL" id="KAF1809296.1"/>
    </source>
</evidence>
<reference evidence="4" key="2">
    <citation type="submission" date="2020-04" db="EMBL/GenBank/DDBJ databases">
        <authorList>
            <consortium name="NCBI Genome Project"/>
        </authorList>
    </citation>
    <scope>NUCLEOTIDE SEQUENCE</scope>
    <source>
        <strain evidence="4">CBS 781.70</strain>
    </source>
</reference>
<dbReference type="AlphaFoldDB" id="A0A6G1FUB1"/>
<dbReference type="InterPro" id="IPR036291">
    <property type="entry name" value="NAD(P)-bd_dom_sf"/>
</dbReference>
<dbReference type="Proteomes" id="UP000504638">
    <property type="component" value="Unplaced"/>
</dbReference>
<dbReference type="RefSeq" id="XP_033530927.1">
    <property type="nucleotide sequence ID" value="XM_033680827.1"/>
</dbReference>
<dbReference type="Gene3D" id="3.40.50.720">
    <property type="entry name" value="NAD(P)-binding Rossmann-like Domain"/>
    <property type="match status" value="1"/>
</dbReference>